<dbReference type="Proteomes" id="UP000500806">
    <property type="component" value="Chromosome"/>
</dbReference>
<dbReference type="RefSeq" id="WP_173942454.1">
    <property type="nucleotide sequence ID" value="NZ_CBCSCD010000003.1"/>
</dbReference>
<gene>
    <name evidence="1" type="ORF">DCO16_03985</name>
</gene>
<keyword evidence="2" id="KW-1185">Reference proteome</keyword>
<evidence type="ECO:0000313" key="2">
    <source>
        <dbReference type="Proteomes" id="UP000500806"/>
    </source>
</evidence>
<evidence type="ECO:0000313" key="1">
    <source>
        <dbReference type="EMBL" id="QKM62302.1"/>
    </source>
</evidence>
<sequence>MAINKSTGPKTEAGKNRVSRNALKSGVYARDIALPNESLAEFEAHHQRFIDDFVPQDIVGSQLVRDMAIVVWKRMRLERIEKKVLTDLLDKPILSDETRGTRYLWRSEIADLISVVDQFNGECLKETNFALEFALLLEFPEFTDEDILHHATYLPLVDTLLNKKLRSMSWHLALKI</sequence>
<dbReference type="AlphaFoldDB" id="A0A6M9PR04"/>
<protein>
    <submittedName>
        <fullName evidence="1">Uncharacterized protein</fullName>
    </submittedName>
</protein>
<dbReference type="KEGG" id="pani:DCO16_03985"/>
<organism evidence="1 2">
    <name type="scientific">Polynucleobacter antarcticus</name>
    <dbReference type="NCBI Taxonomy" id="1743162"/>
    <lineage>
        <taxon>Bacteria</taxon>
        <taxon>Pseudomonadati</taxon>
        <taxon>Pseudomonadota</taxon>
        <taxon>Betaproteobacteria</taxon>
        <taxon>Burkholderiales</taxon>
        <taxon>Burkholderiaceae</taxon>
        <taxon>Polynucleobacter</taxon>
    </lineage>
</organism>
<accession>A0A6M9PR04</accession>
<proteinExistence type="predicted"/>
<reference evidence="1 2" key="1">
    <citation type="submission" date="2018-04" db="EMBL/GenBank/DDBJ databases">
        <title>Polynucleobacter sp. LimPoW16 genome.</title>
        <authorList>
            <person name="Hahn M.W."/>
        </authorList>
    </citation>
    <scope>NUCLEOTIDE SEQUENCE [LARGE SCALE GENOMIC DNA]</scope>
    <source>
        <strain evidence="1 2">LimPoW16</strain>
    </source>
</reference>
<dbReference type="EMBL" id="CP028941">
    <property type="protein sequence ID" value="QKM62302.1"/>
    <property type="molecule type" value="Genomic_DNA"/>
</dbReference>
<name>A0A6M9PR04_9BURK</name>